<dbReference type="InterPro" id="IPR016169">
    <property type="entry name" value="FAD-bd_PCMH_sub2"/>
</dbReference>
<comment type="caution">
    <text evidence="5">The sequence shown here is derived from an EMBL/GenBank/DDBJ whole genome shotgun (WGS) entry which is preliminary data.</text>
</comment>
<dbReference type="InterPro" id="IPR012951">
    <property type="entry name" value="BBE"/>
</dbReference>
<dbReference type="EMBL" id="JBBXMP010000056">
    <property type="protein sequence ID" value="KAL0064816.1"/>
    <property type="molecule type" value="Genomic_DNA"/>
</dbReference>
<feature type="signal peptide" evidence="3">
    <location>
        <begin position="1"/>
        <end position="17"/>
    </location>
</feature>
<proteinExistence type="inferred from homology"/>
<accession>A0ABR2ZUN2</accession>
<feature type="chain" id="PRO_5045319505" description="FAD-binding PCMH-type domain-containing protein" evidence="3">
    <location>
        <begin position="18"/>
        <end position="559"/>
    </location>
</feature>
<sequence length="559" mass="61073">MFMRVFALCTFLPVAFAERCRILPSDDSWPTSQQWNAFNESVDGRLIRTIPVGSPCHDPNFDQEKCDAVRAGWATPGVHTSSPSSVMDSLYTNQSCDPFTPRERPCEIGAYVQYSVNVSSPEHVIKTINMVKEHNIRFVVKNTGHDFMGRSTATGAISIWTHHLQNIAWFPNFTGPTYTGSAVKAHAGVSGGDLLSFAGEHGHTVVTGDCPSVGFAGGYVQGGGHSAITNVYGLAADQVLEFEVITPQGQFVVASPSENEDLFWALQGGGGGTYAIVWSVTVKAHLDAHVSVGFLNFTVTTGTEDYWKAVHAYQAIIPNITDSKMSALATYSPPAFGITPIVALNKSESDIREVFQPLVQTLDALGVNCSFTTFSKATYLEGYKNAGFPETPVGGQLNGGRLLPRSLWESEASFDALKNTIRGVIDSGAAAWEITLRPTLEVAGHPENAILPAWREAQTLFTPVVAYPPTTPFEQLLRDQNRITNEFDPPLKKLAPESGAYLNEANVDDPDFKQSFYGVNYDRLLAIKDKWDPDEILYGSIAVGGDRWYQNVDGRLCRR</sequence>
<dbReference type="InterPro" id="IPR006094">
    <property type="entry name" value="Oxid_FAD_bind_N"/>
</dbReference>
<feature type="domain" description="FAD-binding PCMH-type" evidence="4">
    <location>
        <begin position="104"/>
        <end position="287"/>
    </location>
</feature>
<dbReference type="PROSITE" id="PS51387">
    <property type="entry name" value="FAD_PCMH"/>
    <property type="match status" value="1"/>
</dbReference>
<evidence type="ECO:0000313" key="5">
    <source>
        <dbReference type="EMBL" id="KAL0064816.1"/>
    </source>
</evidence>
<dbReference type="PANTHER" id="PTHR13878:SF91">
    <property type="entry name" value="FAD BINDING DOMAIN PROTEIN (AFU_ORTHOLOGUE AFUA_6G12070)-RELATED"/>
    <property type="match status" value="1"/>
</dbReference>
<evidence type="ECO:0000256" key="3">
    <source>
        <dbReference type="SAM" id="SignalP"/>
    </source>
</evidence>
<dbReference type="InterPro" id="IPR016166">
    <property type="entry name" value="FAD-bd_PCMH"/>
</dbReference>
<gene>
    <name evidence="5" type="ORF">AAF712_008213</name>
</gene>
<protein>
    <recommendedName>
        <fullName evidence="4">FAD-binding PCMH-type domain-containing protein</fullName>
    </recommendedName>
</protein>
<organism evidence="5 6">
    <name type="scientific">Marasmius tenuissimus</name>
    <dbReference type="NCBI Taxonomy" id="585030"/>
    <lineage>
        <taxon>Eukaryota</taxon>
        <taxon>Fungi</taxon>
        <taxon>Dikarya</taxon>
        <taxon>Basidiomycota</taxon>
        <taxon>Agaricomycotina</taxon>
        <taxon>Agaricomycetes</taxon>
        <taxon>Agaricomycetidae</taxon>
        <taxon>Agaricales</taxon>
        <taxon>Marasmiineae</taxon>
        <taxon>Marasmiaceae</taxon>
        <taxon>Marasmius</taxon>
    </lineage>
</organism>
<evidence type="ECO:0000259" key="4">
    <source>
        <dbReference type="PROSITE" id="PS51387"/>
    </source>
</evidence>
<comment type="similarity">
    <text evidence="1">Belongs to the oxygen-dependent FAD-linked oxidoreductase family.</text>
</comment>
<dbReference type="Pfam" id="PF01565">
    <property type="entry name" value="FAD_binding_4"/>
    <property type="match status" value="1"/>
</dbReference>
<evidence type="ECO:0000313" key="6">
    <source>
        <dbReference type="Proteomes" id="UP001437256"/>
    </source>
</evidence>
<reference evidence="5 6" key="1">
    <citation type="submission" date="2024-05" db="EMBL/GenBank/DDBJ databases">
        <title>A draft genome resource for the thread blight pathogen Marasmius tenuissimus strain MS-2.</title>
        <authorList>
            <person name="Yulfo-Soto G.E."/>
            <person name="Baruah I.K."/>
            <person name="Amoako-Attah I."/>
            <person name="Bukari Y."/>
            <person name="Meinhardt L.W."/>
            <person name="Bailey B.A."/>
            <person name="Cohen S.P."/>
        </authorList>
    </citation>
    <scope>NUCLEOTIDE SEQUENCE [LARGE SCALE GENOMIC DNA]</scope>
    <source>
        <strain evidence="5 6">MS-2</strain>
    </source>
</reference>
<keyword evidence="6" id="KW-1185">Reference proteome</keyword>
<dbReference type="SUPFAM" id="SSF56176">
    <property type="entry name" value="FAD-binding/transporter-associated domain-like"/>
    <property type="match status" value="1"/>
</dbReference>
<keyword evidence="2" id="KW-0560">Oxidoreductase</keyword>
<keyword evidence="3" id="KW-0732">Signal</keyword>
<evidence type="ECO:0000256" key="1">
    <source>
        <dbReference type="ARBA" id="ARBA00005466"/>
    </source>
</evidence>
<name>A0ABR2ZUN2_9AGAR</name>
<dbReference type="PANTHER" id="PTHR13878">
    <property type="entry name" value="GULONOLACTONE OXIDASE"/>
    <property type="match status" value="1"/>
</dbReference>
<dbReference type="InterPro" id="IPR036318">
    <property type="entry name" value="FAD-bd_PCMH-like_sf"/>
</dbReference>
<dbReference type="Pfam" id="PF08031">
    <property type="entry name" value="BBE"/>
    <property type="match status" value="1"/>
</dbReference>
<evidence type="ECO:0000256" key="2">
    <source>
        <dbReference type="ARBA" id="ARBA00023002"/>
    </source>
</evidence>
<dbReference type="InterPro" id="IPR050432">
    <property type="entry name" value="FAD-linked_Oxidoreductases_BP"/>
</dbReference>
<dbReference type="Proteomes" id="UP001437256">
    <property type="component" value="Unassembled WGS sequence"/>
</dbReference>
<dbReference type="Gene3D" id="3.30.465.10">
    <property type="match status" value="2"/>
</dbReference>